<keyword evidence="3" id="KW-1185">Reference proteome</keyword>
<protein>
    <recommendedName>
        <fullName evidence="1">DUF317 domain-containing protein</fullName>
    </recommendedName>
</protein>
<accession>A0A250V5Q3</accession>
<dbReference type="RefSeq" id="WP_067360230.1">
    <property type="nucleotide sequence ID" value="NZ_BDQI01000001.1"/>
</dbReference>
<dbReference type="Pfam" id="PF03771">
    <property type="entry name" value="SPDY"/>
    <property type="match status" value="1"/>
</dbReference>
<gene>
    <name evidence="2" type="ORF">SO3561_01000</name>
</gene>
<name>A0A250V5Q3_STROL</name>
<organism evidence="2 3">
    <name type="scientific">Streptomyces olivochromogenes</name>
    <dbReference type="NCBI Taxonomy" id="1963"/>
    <lineage>
        <taxon>Bacteria</taxon>
        <taxon>Bacillati</taxon>
        <taxon>Actinomycetota</taxon>
        <taxon>Actinomycetes</taxon>
        <taxon>Kitasatosporales</taxon>
        <taxon>Streptomycetaceae</taxon>
        <taxon>Streptomyces</taxon>
    </lineage>
</organism>
<evidence type="ECO:0000313" key="2">
    <source>
        <dbReference type="EMBL" id="GAX49511.1"/>
    </source>
</evidence>
<evidence type="ECO:0000259" key="1">
    <source>
        <dbReference type="Pfam" id="PF03771"/>
    </source>
</evidence>
<comment type="caution">
    <text evidence="2">The sequence shown here is derived from an EMBL/GenBank/DDBJ whole genome shotgun (WGS) entry which is preliminary data.</text>
</comment>
<dbReference type="AlphaFoldDB" id="A0A250V5Q3"/>
<reference evidence="3" key="1">
    <citation type="submission" date="2017-05" db="EMBL/GenBank/DDBJ databases">
        <title>Streptomyces olivochromogenes NBRC 3561 whole genome shotgun sequence.</title>
        <authorList>
            <person name="Dohra H."/>
            <person name="Kodani S."/>
        </authorList>
    </citation>
    <scope>NUCLEOTIDE SEQUENCE [LARGE SCALE GENOMIC DNA]</scope>
    <source>
        <strain evidence="3">NBRC 3561</strain>
    </source>
</reference>
<dbReference type="STRING" id="1963.AQJ27_01045"/>
<dbReference type="EMBL" id="BDQI01000001">
    <property type="protein sequence ID" value="GAX49511.1"/>
    <property type="molecule type" value="Genomic_DNA"/>
</dbReference>
<dbReference type="InterPro" id="IPR005523">
    <property type="entry name" value="DUF317_SPDY"/>
</dbReference>
<sequence>MEAQHAELDRQRTWDDDSTVANHESLTLRALFDHEAQGRDTNWTLAAYETPVSERLWHATATASAPAEIVLAMLNSAAGESAWGPAASLRETTITQATRPLADAGWKQTIEGRYIRWEAAGEEAAGIQFDAFAAGQHPGSALPTWTVWGGNAVHQPTWALELSAHFPTLLLQDIAFELAEGQGVRTVRSTPPEGPALRTIQADVTPALPAPPGGAGDCPPWRGDDVLDRFGSLHG</sequence>
<proteinExistence type="predicted"/>
<evidence type="ECO:0000313" key="3">
    <source>
        <dbReference type="Proteomes" id="UP000217446"/>
    </source>
</evidence>
<dbReference type="Proteomes" id="UP000217446">
    <property type="component" value="Unassembled WGS sequence"/>
</dbReference>
<feature type="domain" description="DUF317" evidence="1">
    <location>
        <begin position="33"/>
        <end position="76"/>
    </location>
</feature>